<protein>
    <submittedName>
        <fullName evidence="2">Uncharacterized protein</fullName>
    </submittedName>
</protein>
<evidence type="ECO:0000256" key="1">
    <source>
        <dbReference type="SAM" id="MobiDB-lite"/>
    </source>
</evidence>
<dbReference type="AlphaFoldDB" id="A0A0D6LZ78"/>
<gene>
    <name evidence="2" type="ORF">ANCCEY_05505</name>
</gene>
<accession>A0A0D6LZ78</accession>
<name>A0A0D6LZ78_9BILA</name>
<proteinExistence type="predicted"/>
<reference evidence="2 3" key="1">
    <citation type="submission" date="2013-05" db="EMBL/GenBank/DDBJ databases">
        <title>Draft genome of the parasitic nematode Anyclostoma ceylanicum.</title>
        <authorList>
            <person name="Mitreva M."/>
        </authorList>
    </citation>
    <scope>NUCLEOTIDE SEQUENCE [LARGE SCALE GENOMIC DNA]</scope>
</reference>
<dbReference type="EMBL" id="KE124903">
    <property type="protein sequence ID" value="EPB75396.1"/>
    <property type="molecule type" value="Genomic_DNA"/>
</dbReference>
<organism evidence="2 3">
    <name type="scientific">Ancylostoma ceylanicum</name>
    <dbReference type="NCBI Taxonomy" id="53326"/>
    <lineage>
        <taxon>Eukaryota</taxon>
        <taxon>Metazoa</taxon>
        <taxon>Ecdysozoa</taxon>
        <taxon>Nematoda</taxon>
        <taxon>Chromadorea</taxon>
        <taxon>Rhabditida</taxon>
        <taxon>Rhabditina</taxon>
        <taxon>Rhabditomorpha</taxon>
        <taxon>Strongyloidea</taxon>
        <taxon>Ancylostomatidae</taxon>
        <taxon>Ancylostomatinae</taxon>
        <taxon>Ancylostoma</taxon>
    </lineage>
</organism>
<feature type="compositionally biased region" description="Basic and acidic residues" evidence="1">
    <location>
        <begin position="191"/>
        <end position="201"/>
    </location>
</feature>
<feature type="region of interest" description="Disordered" evidence="1">
    <location>
        <begin position="127"/>
        <end position="201"/>
    </location>
</feature>
<feature type="compositionally biased region" description="Basic and acidic residues" evidence="1">
    <location>
        <begin position="137"/>
        <end position="163"/>
    </location>
</feature>
<evidence type="ECO:0000313" key="3">
    <source>
        <dbReference type="Proteomes" id="UP000054495"/>
    </source>
</evidence>
<keyword evidence="3" id="KW-1185">Reference proteome</keyword>
<sequence length="201" mass="22652">MGMGVMIKFRYGALFAMIECLTGSLPWRGMVRKEAAKVKENTTDAVLCKSLVERAETCGPAINRSRISEKTKQLMRKRRELKRDGTHDACPPSFLEIAKTLRKLTYTDVPPYKNFMEKLKQDLPPKIKMTDPYEWNKPGEKVTDQDAENIKSDRAEADKDGANDKNTLNEVDESVVTEEKASSAASVDQDDFAKEDTLEGI</sequence>
<evidence type="ECO:0000313" key="2">
    <source>
        <dbReference type="EMBL" id="EPB75396.1"/>
    </source>
</evidence>
<dbReference type="Proteomes" id="UP000054495">
    <property type="component" value="Unassembled WGS sequence"/>
</dbReference>
<dbReference type="Gene3D" id="1.10.510.10">
    <property type="entry name" value="Transferase(Phosphotransferase) domain 1"/>
    <property type="match status" value="1"/>
</dbReference>